<dbReference type="GO" id="GO:0045881">
    <property type="term" value="P:positive regulation of sporulation resulting in formation of a cellular spore"/>
    <property type="evidence" value="ECO:0007669"/>
    <property type="project" value="TreeGrafter"/>
</dbReference>
<accession>A0A5C8UPI2</accession>
<evidence type="ECO:0000259" key="2">
    <source>
        <dbReference type="SMART" id="SM00470"/>
    </source>
</evidence>
<dbReference type="SUPFAM" id="SSF110849">
    <property type="entry name" value="ParB/Sulfiredoxin"/>
    <property type="match status" value="1"/>
</dbReference>
<dbReference type="GO" id="GO:0005694">
    <property type="term" value="C:chromosome"/>
    <property type="evidence" value="ECO:0007669"/>
    <property type="project" value="TreeGrafter"/>
</dbReference>
<evidence type="ECO:0000313" key="4">
    <source>
        <dbReference type="Proteomes" id="UP000321379"/>
    </source>
</evidence>
<organism evidence="3 4">
    <name type="scientific">Lacisediminihabitans profunda</name>
    <dbReference type="NCBI Taxonomy" id="2594790"/>
    <lineage>
        <taxon>Bacteria</taxon>
        <taxon>Bacillati</taxon>
        <taxon>Actinomycetota</taxon>
        <taxon>Actinomycetes</taxon>
        <taxon>Micrococcales</taxon>
        <taxon>Microbacteriaceae</taxon>
        <taxon>Lacisediminihabitans</taxon>
    </lineage>
</organism>
<dbReference type="AlphaFoldDB" id="A0A5C8UPI2"/>
<dbReference type="InterPro" id="IPR003115">
    <property type="entry name" value="ParB_N"/>
</dbReference>
<name>A0A5C8UPI2_9MICO</name>
<feature type="domain" description="ParB-like N-terminal" evidence="2">
    <location>
        <begin position="8"/>
        <end position="93"/>
    </location>
</feature>
<dbReference type="PANTHER" id="PTHR33375">
    <property type="entry name" value="CHROMOSOME-PARTITIONING PROTEIN PARB-RELATED"/>
    <property type="match status" value="1"/>
</dbReference>
<proteinExistence type="predicted"/>
<reference evidence="3 4" key="1">
    <citation type="submission" date="2019-08" db="EMBL/GenBank/DDBJ databases">
        <title>Bacterial whole genome sequence for Glaciihabitans sp. CHu50b-6-2.</title>
        <authorList>
            <person name="Jin L."/>
        </authorList>
    </citation>
    <scope>NUCLEOTIDE SEQUENCE [LARGE SCALE GENOMIC DNA]</scope>
    <source>
        <strain evidence="3 4">CHu50b-6-2</strain>
    </source>
</reference>
<dbReference type="Proteomes" id="UP000321379">
    <property type="component" value="Unassembled WGS sequence"/>
</dbReference>
<dbReference type="InterPro" id="IPR050336">
    <property type="entry name" value="Chromosome_partition/occlusion"/>
</dbReference>
<sequence length="346" mass="37809">MSDGHIELARAVDSIRVGLRFRRDFGDLDELCESIGRLGLLQPITISPDGTLICGARRYAAVRKLGWKTINVWVRSGISTDLERALAEQHENTMRKPFTPTEAARLYTELKHLYQEDAARRKQITQFASGGKDGEFAGSGNFPGPHGESRVQAARAIGAGSYRTLEHVAGVQRLADDPATPLELRGVAVRELAAMDTEGKVHGHFLTVEAAVATTELGHLAADATESRDVRQEAGRALRHLHAVEKPAELASAAREALARAKAARSKKPPSSPTTPEGRQVPVDVRPYGVRAFVMTISETDYWWLHYDPAEIGAALTPAQWEQFNDWVDQAQAFRDTAASTAKDSA</sequence>
<dbReference type="InterPro" id="IPR036086">
    <property type="entry name" value="ParB/Sulfiredoxin_sf"/>
</dbReference>
<gene>
    <name evidence="3" type="ORF">FVP33_11710</name>
</gene>
<dbReference type="EMBL" id="VRMG01000008">
    <property type="protein sequence ID" value="TXN29804.1"/>
    <property type="molecule type" value="Genomic_DNA"/>
</dbReference>
<feature type="region of interest" description="Disordered" evidence="1">
    <location>
        <begin position="129"/>
        <end position="148"/>
    </location>
</feature>
<keyword evidence="4" id="KW-1185">Reference proteome</keyword>
<dbReference type="RefSeq" id="WP_147783847.1">
    <property type="nucleotide sequence ID" value="NZ_VRMG01000008.1"/>
</dbReference>
<dbReference type="SMART" id="SM00470">
    <property type="entry name" value="ParB"/>
    <property type="match status" value="1"/>
</dbReference>
<dbReference type="PANTHER" id="PTHR33375:SF1">
    <property type="entry name" value="CHROMOSOME-PARTITIONING PROTEIN PARB-RELATED"/>
    <property type="match status" value="1"/>
</dbReference>
<dbReference type="GO" id="GO:0007059">
    <property type="term" value="P:chromosome segregation"/>
    <property type="evidence" value="ECO:0007669"/>
    <property type="project" value="TreeGrafter"/>
</dbReference>
<comment type="caution">
    <text evidence="3">The sequence shown here is derived from an EMBL/GenBank/DDBJ whole genome shotgun (WGS) entry which is preliminary data.</text>
</comment>
<dbReference type="Pfam" id="PF02195">
    <property type="entry name" value="ParB_N"/>
    <property type="match status" value="1"/>
</dbReference>
<feature type="region of interest" description="Disordered" evidence="1">
    <location>
        <begin position="258"/>
        <end position="282"/>
    </location>
</feature>
<evidence type="ECO:0000313" key="3">
    <source>
        <dbReference type="EMBL" id="TXN29804.1"/>
    </source>
</evidence>
<protein>
    <submittedName>
        <fullName evidence="3">Chromosome partitioning protein ParB</fullName>
    </submittedName>
</protein>
<evidence type="ECO:0000256" key="1">
    <source>
        <dbReference type="SAM" id="MobiDB-lite"/>
    </source>
</evidence>
<dbReference type="Gene3D" id="3.90.1530.30">
    <property type="match status" value="1"/>
</dbReference>